<accession>A0AAV5VGP6</accession>
<comment type="caution">
    <text evidence="1">The sequence shown here is derived from an EMBL/GenBank/DDBJ whole genome shotgun (WGS) entry which is preliminary data.</text>
</comment>
<gene>
    <name evidence="1" type="ORF">PFISCL1PPCAC_9194</name>
</gene>
<keyword evidence="2" id="KW-1185">Reference proteome</keyword>
<dbReference type="AlphaFoldDB" id="A0AAV5VGP6"/>
<reference evidence="1" key="1">
    <citation type="submission" date="2023-10" db="EMBL/GenBank/DDBJ databases">
        <title>Genome assembly of Pristionchus species.</title>
        <authorList>
            <person name="Yoshida K."/>
            <person name="Sommer R.J."/>
        </authorList>
    </citation>
    <scope>NUCLEOTIDE SEQUENCE</scope>
    <source>
        <strain evidence="1">RS5133</strain>
    </source>
</reference>
<protein>
    <submittedName>
        <fullName evidence="1">Uncharacterized protein</fullName>
    </submittedName>
</protein>
<dbReference type="EMBL" id="BTSY01000003">
    <property type="protein sequence ID" value="GMT17897.1"/>
    <property type="molecule type" value="Genomic_DNA"/>
</dbReference>
<evidence type="ECO:0000313" key="1">
    <source>
        <dbReference type="EMBL" id="GMT17897.1"/>
    </source>
</evidence>
<proteinExistence type="predicted"/>
<organism evidence="1 2">
    <name type="scientific">Pristionchus fissidentatus</name>
    <dbReference type="NCBI Taxonomy" id="1538716"/>
    <lineage>
        <taxon>Eukaryota</taxon>
        <taxon>Metazoa</taxon>
        <taxon>Ecdysozoa</taxon>
        <taxon>Nematoda</taxon>
        <taxon>Chromadorea</taxon>
        <taxon>Rhabditida</taxon>
        <taxon>Rhabditina</taxon>
        <taxon>Diplogasteromorpha</taxon>
        <taxon>Diplogasteroidea</taxon>
        <taxon>Neodiplogasteridae</taxon>
        <taxon>Pristionchus</taxon>
    </lineage>
</organism>
<name>A0AAV5VGP6_9BILA</name>
<sequence length="109" mass="11915">HSFLSSPHHIFKIASVQTMPTQSASVADAGPVDGAKIANGGFVLFLHAPLGPQAHSITSTNKTKTKLKRKQAVFLIYLYLPQTTGAEYCYTKYVDPAVTKFDAWFANQD</sequence>
<feature type="non-terminal residue" evidence="1">
    <location>
        <position position="1"/>
    </location>
</feature>
<evidence type="ECO:0000313" key="2">
    <source>
        <dbReference type="Proteomes" id="UP001432322"/>
    </source>
</evidence>
<dbReference type="Proteomes" id="UP001432322">
    <property type="component" value="Unassembled WGS sequence"/>
</dbReference>